<name>A0A085MIL0_9BILA</name>
<evidence type="ECO:0000313" key="3">
    <source>
        <dbReference type="Proteomes" id="UP000030764"/>
    </source>
</evidence>
<dbReference type="AlphaFoldDB" id="A0A085MIL0"/>
<gene>
    <name evidence="1" type="ORF">M513_01941</name>
    <name evidence="2" type="ORF">M514_01941</name>
</gene>
<reference evidence="1 3" key="1">
    <citation type="journal article" date="2014" name="Nat. Genet.">
        <title>Genome and transcriptome of the porcine whipworm Trichuris suis.</title>
        <authorList>
            <person name="Jex A.R."/>
            <person name="Nejsum P."/>
            <person name="Schwarz E.M."/>
            <person name="Hu L."/>
            <person name="Young N.D."/>
            <person name="Hall R.S."/>
            <person name="Korhonen P.K."/>
            <person name="Liao S."/>
            <person name="Thamsborg S."/>
            <person name="Xia J."/>
            <person name="Xu P."/>
            <person name="Wang S."/>
            <person name="Scheerlinck J.P."/>
            <person name="Hofmann A."/>
            <person name="Sternberg P.W."/>
            <person name="Wang J."/>
            <person name="Gasser R.B."/>
        </authorList>
    </citation>
    <scope>NUCLEOTIDE SEQUENCE [LARGE SCALE GENOMIC DNA]</scope>
    <source>
        <strain evidence="2">DCEP-RM93F</strain>
        <strain evidence="1">DCEP-RM93M</strain>
    </source>
</reference>
<organism evidence="1 3">
    <name type="scientific">Trichuris suis</name>
    <name type="common">pig whipworm</name>
    <dbReference type="NCBI Taxonomy" id="68888"/>
    <lineage>
        <taxon>Eukaryota</taxon>
        <taxon>Metazoa</taxon>
        <taxon>Ecdysozoa</taxon>
        <taxon>Nematoda</taxon>
        <taxon>Enoplea</taxon>
        <taxon>Dorylaimia</taxon>
        <taxon>Trichinellida</taxon>
        <taxon>Trichuridae</taxon>
        <taxon>Trichuris</taxon>
    </lineage>
</organism>
<protein>
    <submittedName>
        <fullName evidence="1">Uncharacterized protein</fullName>
    </submittedName>
</protein>
<accession>A0A085MIL0</accession>
<dbReference type="Proteomes" id="UP000030764">
    <property type="component" value="Unassembled WGS sequence"/>
</dbReference>
<dbReference type="EMBL" id="KL367494">
    <property type="protein sequence ID" value="KFD69576.1"/>
    <property type="molecule type" value="Genomic_DNA"/>
</dbReference>
<dbReference type="Proteomes" id="UP000030758">
    <property type="component" value="Unassembled WGS sequence"/>
</dbReference>
<keyword evidence="3" id="KW-1185">Reference proteome</keyword>
<sequence length="84" mass="9275">MPQLKEQLVVFLEEIQCFAAYGLTQGTGGQMNAEQQNAVGINLTPGNGQSANEESRRTVTYLQKILEVCSQQSVLTWKEAFPGR</sequence>
<evidence type="ECO:0000313" key="2">
    <source>
        <dbReference type="EMBL" id="KFD69576.1"/>
    </source>
</evidence>
<evidence type="ECO:0000313" key="1">
    <source>
        <dbReference type="EMBL" id="KFD57056.1"/>
    </source>
</evidence>
<proteinExistence type="predicted"/>
<dbReference type="EMBL" id="KL363190">
    <property type="protein sequence ID" value="KFD57056.1"/>
    <property type="molecule type" value="Genomic_DNA"/>
</dbReference>